<keyword evidence="3" id="KW-0800">Toxin</keyword>
<dbReference type="InterPro" id="IPR050430">
    <property type="entry name" value="Peptidase_S1"/>
</dbReference>
<evidence type="ECO:0000256" key="1">
    <source>
        <dbReference type="ARBA" id="ARBA00004239"/>
    </source>
</evidence>
<dbReference type="OrthoDB" id="5565075at2759"/>
<dbReference type="Pfam" id="PF00089">
    <property type="entry name" value="Trypsin"/>
    <property type="match status" value="3"/>
</dbReference>
<dbReference type="PROSITE" id="PS00134">
    <property type="entry name" value="TRYPSIN_HIS"/>
    <property type="match status" value="1"/>
</dbReference>
<keyword evidence="15" id="KW-1185">Reference proteome</keyword>
<evidence type="ECO:0000256" key="2">
    <source>
        <dbReference type="ARBA" id="ARBA00007664"/>
    </source>
</evidence>
<keyword evidence="8" id="KW-1199">Hemostasis impairing toxin</keyword>
<proteinExistence type="inferred from homology"/>
<evidence type="ECO:0000313" key="14">
    <source>
        <dbReference type="EMBL" id="CAG9788164.1"/>
    </source>
</evidence>
<evidence type="ECO:0000256" key="12">
    <source>
        <dbReference type="SAM" id="SignalP"/>
    </source>
</evidence>
<dbReference type="EMBL" id="OU893350">
    <property type="protein sequence ID" value="CAG9788164.1"/>
    <property type="molecule type" value="Genomic_DNA"/>
</dbReference>
<dbReference type="InterPro" id="IPR033116">
    <property type="entry name" value="TRYPSIN_SER"/>
</dbReference>
<organism evidence="14 15">
    <name type="scientific">Diatraea saccharalis</name>
    <name type="common">sugarcane borer</name>
    <dbReference type="NCBI Taxonomy" id="40085"/>
    <lineage>
        <taxon>Eukaryota</taxon>
        <taxon>Metazoa</taxon>
        <taxon>Ecdysozoa</taxon>
        <taxon>Arthropoda</taxon>
        <taxon>Hexapoda</taxon>
        <taxon>Insecta</taxon>
        <taxon>Pterygota</taxon>
        <taxon>Neoptera</taxon>
        <taxon>Endopterygota</taxon>
        <taxon>Lepidoptera</taxon>
        <taxon>Glossata</taxon>
        <taxon>Ditrysia</taxon>
        <taxon>Pyraloidea</taxon>
        <taxon>Crambidae</taxon>
        <taxon>Crambinae</taxon>
        <taxon>Diatraea</taxon>
    </lineage>
</organism>
<sequence length="758" mass="79857">MKLLFGIFVLVLAVVASYAEVNSVEELTAFNYHTRIGIPEATRRKQLEEEAAKTGQDVQRIVGGQITAISAVPYQVGILIHVTASLTSMCGGSLISPTRIISAAHCQNDGNFNAIAFTAILGSANFFSGGVRIWTNDIVNHPQWNPATLDNDITVVRISPVTYTNVIQPIALPIGAEVNNLFTGQIALASGFGRIADGNVAQNQLLHSVSLPIISNFQCSLTFGGFIRNTNICTSGAGGMGTCQAVVASYAEVNSVEELTAFNYHTRIGIPEATRRKQLEEEAAKTGQDIQRIVGGQITAISAVPYQVGILIHVTASLTSMCGGSLISPTRIISAAHCQNDGNFNAIAFTAILGSANFFSGGVRIWTNDIVNHPQWNPATIDNDITVVRIPQVTYTNVIQPIALPIGAEVNNLFTGQIALASGFGRIADGNVAQNQLLHSVSLPIISNFQCSLTFGGFIRSTNICTSGAGGMGTCQAVVASYAEVNSVEELTAFNYHTRIGIPEATRRKQLEEEAAKTGQNVQRIVGGQITAISAVPYQVGILIHVTASLTSMCGGSLISPTRIISAAHCQNDGSFNAIAFTAILGSANFFSGGVRIWTNDIVNHPQWNPATLDNDITVVRIPQVTYTNVIQPIALPSGAEVNNLFTGQIALASGFGRIADGNVAQNQLLRSVSLPIISNFQCSLTFGGFIRNTNICTSGAGGMGTCQGDSGGPLVVTSGNRQILVGVTSFGAAAGCTVGLPAAYARVTSFLSWIHSV</sequence>
<comment type="similarity">
    <text evidence="2">Belongs to the peptidase S1 family.</text>
</comment>
<evidence type="ECO:0000256" key="8">
    <source>
        <dbReference type="ARBA" id="ARBA00023240"/>
    </source>
</evidence>
<dbReference type="InterPro" id="IPR001254">
    <property type="entry name" value="Trypsin_dom"/>
</dbReference>
<evidence type="ECO:0000256" key="10">
    <source>
        <dbReference type="ARBA" id="ARBA00084094"/>
    </source>
</evidence>
<dbReference type="PROSITE" id="PS00135">
    <property type="entry name" value="TRYPSIN_SER"/>
    <property type="match status" value="1"/>
</dbReference>
<reference evidence="14" key="1">
    <citation type="submission" date="2021-12" db="EMBL/GenBank/DDBJ databases">
        <authorList>
            <person name="King R."/>
        </authorList>
    </citation>
    <scope>NUCLEOTIDE SEQUENCE</scope>
</reference>
<dbReference type="GO" id="GO:0090729">
    <property type="term" value="F:toxin activity"/>
    <property type="evidence" value="ECO:0007669"/>
    <property type="project" value="UniProtKB-KW"/>
</dbReference>
<dbReference type="PROSITE" id="PS50240">
    <property type="entry name" value="TRYPSIN_DOM"/>
    <property type="match status" value="3"/>
</dbReference>
<evidence type="ECO:0000256" key="11">
    <source>
        <dbReference type="RuleBase" id="RU363034"/>
    </source>
</evidence>
<protein>
    <recommendedName>
        <fullName evidence="13">Peptidase S1 domain-containing protein</fullName>
    </recommendedName>
</protein>
<dbReference type="InterPro" id="IPR009003">
    <property type="entry name" value="Peptidase_S1_PA"/>
</dbReference>
<dbReference type="FunFam" id="2.40.10.10:FF:000068">
    <property type="entry name" value="transmembrane protease serine 2"/>
    <property type="match status" value="1"/>
</dbReference>
<dbReference type="Gene3D" id="2.40.10.10">
    <property type="entry name" value="Trypsin-like serine proteases"/>
    <property type="match status" value="4"/>
</dbReference>
<dbReference type="PRINTS" id="PR00722">
    <property type="entry name" value="CHYMOTRYPSIN"/>
</dbReference>
<dbReference type="GO" id="GO:0006508">
    <property type="term" value="P:proteolysis"/>
    <property type="evidence" value="ECO:0007669"/>
    <property type="project" value="UniProtKB-KW"/>
</dbReference>
<accession>A0A9N9R2E2</accession>
<evidence type="ECO:0000256" key="9">
    <source>
        <dbReference type="ARBA" id="ARBA00055534"/>
    </source>
</evidence>
<evidence type="ECO:0000256" key="7">
    <source>
        <dbReference type="ARBA" id="ARBA00023157"/>
    </source>
</evidence>
<keyword evidence="7" id="KW-1015">Disulfide bond</keyword>
<evidence type="ECO:0000256" key="6">
    <source>
        <dbReference type="ARBA" id="ARBA00022825"/>
    </source>
</evidence>
<feature type="domain" description="Peptidase S1" evidence="13">
    <location>
        <begin position="61"/>
        <end position="372"/>
    </location>
</feature>
<dbReference type="InterPro" id="IPR001314">
    <property type="entry name" value="Peptidase_S1A"/>
</dbReference>
<comment type="function">
    <text evidence="9">Fibrinolytic activity; shows preferential cleavage of Arg-Gly bonds in all three fibrinogen chains. Contact with the caterpillars causes severe bleeding, due the anticoagulant effect of the protein.</text>
</comment>
<dbReference type="PANTHER" id="PTHR24276:SF91">
    <property type="entry name" value="AT26814P-RELATED"/>
    <property type="match status" value="1"/>
</dbReference>
<gene>
    <name evidence="14" type="ORF">DIATSA_LOCUS5995</name>
</gene>
<feature type="domain" description="Peptidase S1" evidence="13">
    <location>
        <begin position="368"/>
        <end position="476"/>
    </location>
</feature>
<comment type="subcellular location">
    <subcellularLocation>
        <location evidence="1">Secreted</location>
        <location evidence="1">Extracellular space</location>
    </subcellularLocation>
</comment>
<feature type="signal peptide" evidence="12">
    <location>
        <begin position="1"/>
        <end position="19"/>
    </location>
</feature>
<keyword evidence="6 11" id="KW-0720">Serine protease</keyword>
<dbReference type="PANTHER" id="PTHR24276">
    <property type="entry name" value="POLYSERASE-RELATED"/>
    <property type="match status" value="1"/>
</dbReference>
<feature type="domain" description="Peptidase S1" evidence="13">
    <location>
        <begin position="525"/>
        <end position="758"/>
    </location>
</feature>
<evidence type="ECO:0000256" key="4">
    <source>
        <dbReference type="ARBA" id="ARBA00022670"/>
    </source>
</evidence>
<reference evidence="14" key="2">
    <citation type="submission" date="2022-10" db="EMBL/GenBank/DDBJ databases">
        <authorList>
            <consortium name="ENA_rothamsted_submissions"/>
            <consortium name="culmorum"/>
            <person name="King R."/>
        </authorList>
    </citation>
    <scope>NUCLEOTIDE SEQUENCE</scope>
</reference>
<dbReference type="AlphaFoldDB" id="A0A9N9R2E2"/>
<evidence type="ECO:0000256" key="3">
    <source>
        <dbReference type="ARBA" id="ARBA00022656"/>
    </source>
</evidence>
<keyword evidence="12" id="KW-0732">Signal</keyword>
<keyword evidence="5 11" id="KW-0378">Hydrolase</keyword>
<name>A0A9N9R2E2_9NEOP</name>
<dbReference type="SUPFAM" id="SSF50494">
    <property type="entry name" value="Trypsin-like serine proteases"/>
    <property type="match status" value="3"/>
</dbReference>
<feature type="chain" id="PRO_5040227680" description="Peptidase S1 domain-containing protein" evidence="12">
    <location>
        <begin position="20"/>
        <end position="758"/>
    </location>
</feature>
<dbReference type="InterPro" id="IPR043504">
    <property type="entry name" value="Peptidase_S1_PA_chymotrypsin"/>
</dbReference>
<evidence type="ECO:0000256" key="5">
    <source>
        <dbReference type="ARBA" id="ARBA00022801"/>
    </source>
</evidence>
<dbReference type="InterPro" id="IPR018114">
    <property type="entry name" value="TRYPSIN_HIS"/>
</dbReference>
<evidence type="ECO:0000259" key="13">
    <source>
        <dbReference type="PROSITE" id="PS50240"/>
    </source>
</evidence>
<dbReference type="GO" id="GO:0005576">
    <property type="term" value="C:extracellular region"/>
    <property type="evidence" value="ECO:0007669"/>
    <property type="project" value="UniProtKB-SubCell"/>
</dbReference>
<dbReference type="Proteomes" id="UP001153714">
    <property type="component" value="Chromosome 19"/>
</dbReference>
<dbReference type="GO" id="GO:0004252">
    <property type="term" value="F:serine-type endopeptidase activity"/>
    <property type="evidence" value="ECO:0007669"/>
    <property type="project" value="InterPro"/>
</dbReference>
<keyword evidence="10" id="KW-1205">Fibrinolytic toxin</keyword>
<evidence type="ECO:0000313" key="15">
    <source>
        <dbReference type="Proteomes" id="UP001153714"/>
    </source>
</evidence>
<keyword evidence="4 11" id="KW-0645">Protease</keyword>
<dbReference type="CDD" id="cd00190">
    <property type="entry name" value="Tryp_SPc"/>
    <property type="match status" value="3"/>
</dbReference>
<dbReference type="SMART" id="SM00020">
    <property type="entry name" value="Tryp_SPc"/>
    <property type="match status" value="3"/>
</dbReference>